<dbReference type="EMBL" id="LT799839">
    <property type="protein sequence ID" value="SLK11424.1"/>
    <property type="molecule type" value="Genomic_DNA"/>
</dbReference>
<dbReference type="GeneID" id="66300418"/>
<reference evidence="2" key="1">
    <citation type="submission" date="2017-03" db="EMBL/GenBank/DDBJ databases">
        <authorList>
            <person name="Falquet L."/>
            <person name="Falquet L."/>
        </authorList>
    </citation>
    <scope>NUCLEOTIDE SEQUENCE [LARGE SCALE GENOMIC DNA]</scope>
</reference>
<sequence length="210" mass="23959">MEIQWFGGTTFIIKNSIGKRILIDPMQIGASIKKYDFKVDIITLNSPDIYQNIEPYIQKECTIINSISSFCNEYLSLNSYSSFKDNIMGAKRGENIIYIFEIDGFRLCHLGTLGHTLNINFVSKLQNLDFLFIPIGGHFSLNGIDAAKLATSINSKYIIPMYYRNLYDYAYLDGPHKFLSHMKCVKKCNSTSIQTNSLDFKNSNTVLLLE</sequence>
<keyword evidence="2" id="KW-1185">Reference proteome</keyword>
<evidence type="ECO:0000313" key="1">
    <source>
        <dbReference type="EMBL" id="SLK11424.1"/>
    </source>
</evidence>
<dbReference type="PANTHER" id="PTHR42967">
    <property type="entry name" value="METAL DEPENDENT HYDROLASE"/>
    <property type="match status" value="1"/>
</dbReference>
<dbReference type="STRING" id="1351755.CCH01_01980"/>
<dbReference type="RefSeq" id="WP_079481037.1">
    <property type="nucleotide sequence ID" value="NZ_CBML010000009.1"/>
</dbReference>
<evidence type="ECO:0000313" key="2">
    <source>
        <dbReference type="Proteomes" id="UP000190476"/>
    </source>
</evidence>
<organism evidence="1 2">
    <name type="scientific">Clostridium chauvoei JF4335</name>
    <dbReference type="NCBI Taxonomy" id="1351755"/>
    <lineage>
        <taxon>Bacteria</taxon>
        <taxon>Bacillati</taxon>
        <taxon>Bacillota</taxon>
        <taxon>Clostridia</taxon>
        <taxon>Eubacteriales</taxon>
        <taxon>Clostridiaceae</taxon>
        <taxon>Clostridium</taxon>
    </lineage>
</organism>
<accession>A0A1U6ITV2</accession>
<gene>
    <name evidence="1" type="ORF">CCH01_01980</name>
</gene>
<dbReference type="GO" id="GO:0016787">
    <property type="term" value="F:hydrolase activity"/>
    <property type="evidence" value="ECO:0007669"/>
    <property type="project" value="UniProtKB-KW"/>
</dbReference>
<dbReference type="AlphaFoldDB" id="A0A1U6ITV2"/>
<dbReference type="InterPro" id="IPR036866">
    <property type="entry name" value="RibonucZ/Hydroxyglut_hydro"/>
</dbReference>
<dbReference type="SUPFAM" id="SSF56281">
    <property type="entry name" value="Metallo-hydrolase/oxidoreductase"/>
    <property type="match status" value="1"/>
</dbReference>
<name>A0A1U6ITV2_9CLOT</name>
<dbReference type="PANTHER" id="PTHR42967:SF1">
    <property type="entry name" value="MBL FOLD METALLO-HYDROLASE"/>
    <property type="match status" value="1"/>
</dbReference>
<dbReference type="Proteomes" id="UP000190476">
    <property type="component" value="Chromosome I"/>
</dbReference>
<dbReference type="OrthoDB" id="9789133at2"/>
<proteinExistence type="predicted"/>
<protein>
    <submittedName>
        <fullName evidence="1">Putative Zn-dependent hydrolase of the metallo-beta-lactamase superfamily protein</fullName>
    </submittedName>
</protein>
<dbReference type="Pfam" id="PF13483">
    <property type="entry name" value="Lactamase_B_3"/>
    <property type="match status" value="1"/>
</dbReference>
<keyword evidence="1" id="KW-0378">Hydrolase</keyword>
<dbReference type="Gene3D" id="3.60.15.10">
    <property type="entry name" value="Ribonuclease Z/Hydroxyacylglutathione hydrolase-like"/>
    <property type="match status" value="1"/>
</dbReference>